<evidence type="ECO:0000256" key="5">
    <source>
        <dbReference type="ARBA" id="ARBA00022763"/>
    </source>
</evidence>
<name>A0ABP8AWF4_9ACTN</name>
<evidence type="ECO:0000256" key="1">
    <source>
        <dbReference type="ARBA" id="ARBA00004496"/>
    </source>
</evidence>
<comment type="subcellular location">
    <subcellularLocation>
        <location evidence="1">Cytoplasm</location>
    </subcellularLocation>
</comment>
<evidence type="ECO:0000256" key="7">
    <source>
        <dbReference type="ARBA" id="ARBA00022840"/>
    </source>
</evidence>
<reference evidence="16" key="1">
    <citation type="journal article" date="2019" name="Int. J. Syst. Evol. Microbiol.">
        <title>The Global Catalogue of Microorganisms (GCM) 10K type strain sequencing project: providing services to taxonomists for standard genome sequencing and annotation.</title>
        <authorList>
            <consortium name="The Broad Institute Genomics Platform"/>
            <consortium name="The Broad Institute Genome Sequencing Center for Infectious Disease"/>
            <person name="Wu L."/>
            <person name="Ma J."/>
        </authorList>
    </citation>
    <scope>NUCLEOTIDE SEQUENCE [LARGE SCALE GENOMIC DNA]</scope>
    <source>
        <strain evidence="16">JCM 17388</strain>
    </source>
</reference>
<evidence type="ECO:0000259" key="14">
    <source>
        <dbReference type="PROSITE" id="PS50893"/>
    </source>
</evidence>
<keyword evidence="3" id="KW-0677">Repeat</keyword>
<dbReference type="EMBL" id="BAABAQ010000005">
    <property type="protein sequence ID" value="GAA4191715.1"/>
    <property type="molecule type" value="Genomic_DNA"/>
</dbReference>
<dbReference type="PANTHER" id="PTHR43152">
    <property type="entry name" value="UVRABC SYSTEM PROTEIN A"/>
    <property type="match status" value="1"/>
</dbReference>
<keyword evidence="8" id="KW-0267">Excision nuclease</keyword>
<organism evidence="15 16">
    <name type="scientific">Streptosporangium oxazolinicum</name>
    <dbReference type="NCBI Taxonomy" id="909287"/>
    <lineage>
        <taxon>Bacteria</taxon>
        <taxon>Bacillati</taxon>
        <taxon>Actinomycetota</taxon>
        <taxon>Actinomycetes</taxon>
        <taxon>Streptosporangiales</taxon>
        <taxon>Streptosporangiaceae</taxon>
        <taxon>Streptosporangium</taxon>
    </lineage>
</organism>
<evidence type="ECO:0000256" key="2">
    <source>
        <dbReference type="ARBA" id="ARBA00022490"/>
    </source>
</evidence>
<keyword evidence="16" id="KW-1185">Reference proteome</keyword>
<keyword evidence="7" id="KW-0067">ATP-binding</keyword>
<keyword evidence="9" id="KW-0238">DNA-binding</keyword>
<feature type="domain" description="ABC transporter" evidence="14">
    <location>
        <begin position="5"/>
        <end position="440"/>
    </location>
</feature>
<comment type="caution">
    <text evidence="15">The sequence shown here is derived from an EMBL/GenBank/DDBJ whole genome shotgun (WGS) entry which is preliminary data.</text>
</comment>
<evidence type="ECO:0000256" key="11">
    <source>
        <dbReference type="ARBA" id="ARBA00038000"/>
    </source>
</evidence>
<dbReference type="InterPro" id="IPR027417">
    <property type="entry name" value="P-loop_NTPase"/>
</dbReference>
<proteinExistence type="inferred from homology"/>
<dbReference type="InterPro" id="IPR003439">
    <property type="entry name" value="ABC_transporter-like_ATP-bd"/>
</dbReference>
<dbReference type="Gene3D" id="3.40.50.300">
    <property type="entry name" value="P-loop containing nucleotide triphosphate hydrolases"/>
    <property type="match status" value="3"/>
</dbReference>
<keyword evidence="2" id="KW-0963">Cytoplasm</keyword>
<evidence type="ECO:0000256" key="12">
    <source>
        <dbReference type="ARBA" id="ARBA00039316"/>
    </source>
</evidence>
<evidence type="ECO:0000256" key="4">
    <source>
        <dbReference type="ARBA" id="ARBA00022741"/>
    </source>
</evidence>
<protein>
    <recommendedName>
        <fullName evidence="12">UvrABC system protein A</fullName>
    </recommendedName>
    <alternativeName>
        <fullName evidence="13">Excinuclease ABC subunit A</fullName>
    </alternativeName>
</protein>
<dbReference type="PANTHER" id="PTHR43152:SF2">
    <property type="entry name" value="DRUG RESISTANCE ABC TRANSPORTER"/>
    <property type="match status" value="1"/>
</dbReference>
<evidence type="ECO:0000256" key="3">
    <source>
        <dbReference type="ARBA" id="ARBA00022737"/>
    </source>
</evidence>
<dbReference type="PROSITE" id="PS50893">
    <property type="entry name" value="ABC_TRANSPORTER_2"/>
    <property type="match status" value="2"/>
</dbReference>
<keyword evidence="4" id="KW-0547">Nucleotide-binding</keyword>
<evidence type="ECO:0000256" key="8">
    <source>
        <dbReference type="ARBA" id="ARBA00022881"/>
    </source>
</evidence>
<keyword evidence="10" id="KW-0234">DNA repair</keyword>
<accession>A0ABP8AWF4</accession>
<keyword evidence="5" id="KW-0227">DNA damage</keyword>
<dbReference type="CDD" id="cd03270">
    <property type="entry name" value="ABC_UvrA_I"/>
    <property type="match status" value="1"/>
</dbReference>
<dbReference type="Gene3D" id="1.20.1580.10">
    <property type="entry name" value="ABC transporter ATPase like domain"/>
    <property type="match status" value="2"/>
</dbReference>
<dbReference type="PROSITE" id="PS00211">
    <property type="entry name" value="ABC_TRANSPORTER_1"/>
    <property type="match status" value="1"/>
</dbReference>
<sequence>MASVLGMSHIEITGARENNLKNISLKIPKRQITVFTGVSGSGKSSIVFDTIAAESQRQLNETFTSFARNRLPHYGRPDADAVGNLSAAVVVGQRRLGGNSRSTVGTVTDIHPLLRLLYSRVGTPFAGYSNAFSFNDPAGMCPECEGVGRRIALDVDRAFDRSKSLNEGAILLPGFRVGTWHWNLYAHSGLFDNDKPLADYTEAEWNTLLRGSGPDVSFEVRGRMAAPQKYEGVLDRFDRLHIKRDIEERANRDAVMGFVSVRPCPLCAGTRLNQAALACRIDGRNIADLAAMEVRHLVDVVAAIDAPVAATMVPAIVDRLRHLVTIGLGYLSLDRPTPTLSGGESQRIKMVRHLGSSLTDMTYIFDEPTIGLHPRDVTRMNELLRELRDKGNTVLVVEHDRDVIEIADHVVDVGPRAGTHGGEIVYEGGVEGLRQARTLTGRHLRRNPPLKTSFREPTGALAVTGATARNLRNVTVSFPTGVLTVVTGVAGSGKSTLVNEAFLAAHPEAVVIDQAAVGTSTRSNPATYTGLMDEIRGLFAAAGGVSPALFSFNSKGACPECQGLGVIHTDLAFMDGITSVCEVCRGRRFRPEVLRHTLRGRSVSDVLEMTIDEAAEFFTEPKPLRVLRTLKEVGLGYLRLGQPLGSLSGGECQRIKLAGELHKRGSVYVMDEPTTGLHMSDVEHLIEIMDSLVDGGNTVIVVEHNLDVIKNADWVVDLGPDGGDRGGAVIFEGTPLRLLDERDSFTAEHLRRDLARP</sequence>
<evidence type="ECO:0000256" key="13">
    <source>
        <dbReference type="ARBA" id="ARBA00042156"/>
    </source>
</evidence>
<gene>
    <name evidence="15" type="ORF">GCM10022252_31900</name>
</gene>
<dbReference type="InterPro" id="IPR017871">
    <property type="entry name" value="ABC_transporter-like_CS"/>
</dbReference>
<feature type="domain" description="ABC transporter" evidence="14">
    <location>
        <begin position="444"/>
        <end position="751"/>
    </location>
</feature>
<comment type="similarity">
    <text evidence="11">Belongs to the ABC transporter superfamily. UvrA family.</text>
</comment>
<evidence type="ECO:0000256" key="10">
    <source>
        <dbReference type="ARBA" id="ARBA00023204"/>
    </source>
</evidence>
<dbReference type="Proteomes" id="UP001501251">
    <property type="component" value="Unassembled WGS sequence"/>
</dbReference>
<keyword evidence="6" id="KW-0228">DNA excision</keyword>
<evidence type="ECO:0000256" key="6">
    <source>
        <dbReference type="ARBA" id="ARBA00022769"/>
    </source>
</evidence>
<dbReference type="Gene3D" id="1.10.8.280">
    <property type="entry name" value="ABC transporter ATPase domain-like"/>
    <property type="match status" value="1"/>
</dbReference>
<dbReference type="SUPFAM" id="SSF52540">
    <property type="entry name" value="P-loop containing nucleoside triphosphate hydrolases"/>
    <property type="match status" value="2"/>
</dbReference>
<evidence type="ECO:0000256" key="9">
    <source>
        <dbReference type="ARBA" id="ARBA00023125"/>
    </source>
</evidence>
<evidence type="ECO:0000313" key="15">
    <source>
        <dbReference type="EMBL" id="GAA4191715.1"/>
    </source>
</evidence>
<evidence type="ECO:0000313" key="16">
    <source>
        <dbReference type="Proteomes" id="UP001501251"/>
    </source>
</evidence>